<proteinExistence type="predicted"/>
<reference evidence="3" key="1">
    <citation type="journal article" date="2005" name="Nature">
        <title>The map-based sequence of the rice genome.</title>
        <authorList>
            <consortium name="International rice genome sequencing project (IRGSP)"/>
            <person name="Matsumoto T."/>
            <person name="Wu J."/>
            <person name="Kanamori H."/>
            <person name="Katayose Y."/>
            <person name="Fujisawa M."/>
            <person name="Namiki N."/>
            <person name="Mizuno H."/>
            <person name="Yamamoto K."/>
            <person name="Antonio B.A."/>
            <person name="Baba T."/>
            <person name="Sakata K."/>
            <person name="Nagamura Y."/>
            <person name="Aoki H."/>
            <person name="Arikawa K."/>
            <person name="Arita K."/>
            <person name="Bito T."/>
            <person name="Chiden Y."/>
            <person name="Fujitsuka N."/>
            <person name="Fukunaka R."/>
            <person name="Hamada M."/>
            <person name="Harada C."/>
            <person name="Hayashi A."/>
            <person name="Hijishita S."/>
            <person name="Honda M."/>
            <person name="Hosokawa S."/>
            <person name="Ichikawa Y."/>
            <person name="Idonuma A."/>
            <person name="Iijima M."/>
            <person name="Ikeda M."/>
            <person name="Ikeno M."/>
            <person name="Ito K."/>
            <person name="Ito S."/>
            <person name="Ito T."/>
            <person name="Ito Y."/>
            <person name="Ito Y."/>
            <person name="Iwabuchi A."/>
            <person name="Kamiya K."/>
            <person name="Karasawa W."/>
            <person name="Kurita K."/>
            <person name="Katagiri S."/>
            <person name="Kikuta A."/>
            <person name="Kobayashi H."/>
            <person name="Kobayashi N."/>
            <person name="Machita K."/>
            <person name="Maehara T."/>
            <person name="Masukawa M."/>
            <person name="Mizubayashi T."/>
            <person name="Mukai Y."/>
            <person name="Nagasaki H."/>
            <person name="Nagata Y."/>
            <person name="Naito S."/>
            <person name="Nakashima M."/>
            <person name="Nakama Y."/>
            <person name="Nakamichi Y."/>
            <person name="Nakamura M."/>
            <person name="Meguro A."/>
            <person name="Negishi M."/>
            <person name="Ohta I."/>
            <person name="Ohta T."/>
            <person name="Okamoto M."/>
            <person name="Ono N."/>
            <person name="Saji S."/>
            <person name="Sakaguchi M."/>
            <person name="Sakai K."/>
            <person name="Shibata M."/>
            <person name="Shimokawa T."/>
            <person name="Song J."/>
            <person name="Takazaki Y."/>
            <person name="Terasawa K."/>
            <person name="Tsugane M."/>
            <person name="Tsuji K."/>
            <person name="Ueda S."/>
            <person name="Waki K."/>
            <person name="Yamagata H."/>
            <person name="Yamamoto M."/>
            <person name="Yamamoto S."/>
            <person name="Yamane H."/>
            <person name="Yoshiki S."/>
            <person name="Yoshihara R."/>
            <person name="Yukawa K."/>
            <person name="Zhong H."/>
            <person name="Yano M."/>
            <person name="Yuan Q."/>
            <person name="Ouyang S."/>
            <person name="Liu J."/>
            <person name="Jones K.M."/>
            <person name="Gansberger K."/>
            <person name="Moffat K."/>
            <person name="Hill J."/>
            <person name="Bera J."/>
            <person name="Fadrosh D."/>
            <person name="Jin S."/>
            <person name="Johri S."/>
            <person name="Kim M."/>
            <person name="Overton L."/>
            <person name="Reardon M."/>
            <person name="Tsitrin T."/>
            <person name="Vuong H."/>
            <person name="Weaver B."/>
            <person name="Ciecko A."/>
            <person name="Tallon L."/>
            <person name="Jackson J."/>
            <person name="Pai G."/>
            <person name="Aken S.V."/>
            <person name="Utterback T."/>
            <person name="Reidmuller S."/>
            <person name="Feldblyum T."/>
            <person name="Hsiao J."/>
            <person name="Zismann V."/>
            <person name="Iobst S."/>
            <person name="de Vazeille A.R."/>
            <person name="Buell C.R."/>
            <person name="Ying K."/>
            <person name="Li Y."/>
            <person name="Lu T."/>
            <person name="Huang Y."/>
            <person name="Zhao Q."/>
            <person name="Feng Q."/>
            <person name="Zhang L."/>
            <person name="Zhu J."/>
            <person name="Weng Q."/>
            <person name="Mu J."/>
            <person name="Lu Y."/>
            <person name="Fan D."/>
            <person name="Liu Y."/>
            <person name="Guan J."/>
            <person name="Zhang Y."/>
            <person name="Yu S."/>
            <person name="Liu X."/>
            <person name="Zhang Y."/>
            <person name="Hong G."/>
            <person name="Han B."/>
            <person name="Choisne N."/>
            <person name="Demange N."/>
            <person name="Orjeda G."/>
            <person name="Samain S."/>
            <person name="Cattolico L."/>
            <person name="Pelletier E."/>
            <person name="Couloux A."/>
            <person name="Segurens B."/>
            <person name="Wincker P."/>
            <person name="D'Hont A."/>
            <person name="Scarpelli C."/>
            <person name="Weissenbach J."/>
            <person name="Salanoubat M."/>
            <person name="Quetier F."/>
            <person name="Yu Y."/>
            <person name="Kim H.R."/>
            <person name="Rambo T."/>
            <person name="Currie J."/>
            <person name="Collura K."/>
            <person name="Luo M."/>
            <person name="Yang T."/>
            <person name="Ammiraju J.S.S."/>
            <person name="Engler F."/>
            <person name="Soderlund C."/>
            <person name="Wing R.A."/>
            <person name="Palmer L.E."/>
            <person name="de la Bastide M."/>
            <person name="Spiegel L."/>
            <person name="Nascimento L."/>
            <person name="Zutavern T."/>
            <person name="O'Shaughnessy A."/>
            <person name="Dike S."/>
            <person name="Dedhia N."/>
            <person name="Preston R."/>
            <person name="Balija V."/>
            <person name="McCombie W.R."/>
            <person name="Chow T."/>
            <person name="Chen H."/>
            <person name="Chung M."/>
            <person name="Chen C."/>
            <person name="Shaw J."/>
            <person name="Wu H."/>
            <person name="Hsiao K."/>
            <person name="Chao Y."/>
            <person name="Chu M."/>
            <person name="Cheng C."/>
            <person name="Hour A."/>
            <person name="Lee P."/>
            <person name="Lin S."/>
            <person name="Lin Y."/>
            <person name="Liou J."/>
            <person name="Liu S."/>
            <person name="Hsing Y."/>
            <person name="Raghuvanshi S."/>
            <person name="Mohanty A."/>
            <person name="Bharti A.K."/>
            <person name="Gaur A."/>
            <person name="Gupta V."/>
            <person name="Kumar D."/>
            <person name="Ravi V."/>
            <person name="Vij S."/>
            <person name="Kapur A."/>
            <person name="Khurana P."/>
            <person name="Khurana P."/>
            <person name="Khurana J.P."/>
            <person name="Tyagi A.K."/>
            <person name="Gaikwad K."/>
            <person name="Singh A."/>
            <person name="Dalal V."/>
            <person name="Srivastava S."/>
            <person name="Dixit A."/>
            <person name="Pal A.K."/>
            <person name="Ghazi I.A."/>
            <person name="Yadav M."/>
            <person name="Pandit A."/>
            <person name="Bhargava A."/>
            <person name="Sureshbabu K."/>
            <person name="Batra K."/>
            <person name="Sharma T.R."/>
            <person name="Mohapatra T."/>
            <person name="Singh N.K."/>
            <person name="Messing J."/>
            <person name="Nelson A.B."/>
            <person name="Fuks G."/>
            <person name="Kavchok S."/>
            <person name="Keizer G."/>
            <person name="Linton E."/>
            <person name="Llaca V."/>
            <person name="Song R."/>
            <person name="Tanyolac B."/>
            <person name="Young S."/>
            <person name="Ho-Il K."/>
            <person name="Hahn J.H."/>
            <person name="Sangsakoo G."/>
            <person name="Vanavichit A."/>
            <person name="de Mattos Luiz.A.T."/>
            <person name="Zimmer P.D."/>
            <person name="Malone G."/>
            <person name="Dellagostin O."/>
            <person name="de Oliveira A.C."/>
            <person name="Bevan M."/>
            <person name="Bancroft I."/>
            <person name="Minx P."/>
            <person name="Cordum H."/>
            <person name="Wilson R."/>
            <person name="Cheng Z."/>
            <person name="Jin W."/>
            <person name="Jiang J."/>
            <person name="Leong S.A."/>
            <person name="Iwama H."/>
            <person name="Gojobori T."/>
            <person name="Itoh T."/>
            <person name="Niimura Y."/>
            <person name="Fujii Y."/>
            <person name="Habara T."/>
            <person name="Sakai H."/>
            <person name="Sato Y."/>
            <person name="Wilson G."/>
            <person name="Kumar K."/>
            <person name="McCouch S."/>
            <person name="Juretic N."/>
            <person name="Hoen D."/>
            <person name="Wright S."/>
            <person name="Bruskiewich R."/>
            <person name="Bureau T."/>
            <person name="Miyao A."/>
            <person name="Hirochika H."/>
            <person name="Nishikawa T."/>
            <person name="Kadowaki K."/>
            <person name="Sugiura M."/>
            <person name="Burr B."/>
            <person name="Sasaki T."/>
        </authorList>
    </citation>
    <scope>NUCLEOTIDE SEQUENCE [LARGE SCALE GENOMIC DNA]</scope>
    <source>
        <strain evidence="3">cv. Nipponbare</strain>
    </source>
</reference>
<feature type="compositionally biased region" description="Gly residues" evidence="1">
    <location>
        <begin position="164"/>
        <end position="173"/>
    </location>
</feature>
<feature type="compositionally biased region" description="Basic and acidic residues" evidence="1">
    <location>
        <begin position="274"/>
        <end position="289"/>
    </location>
</feature>
<organism evidence="2 3">
    <name type="scientific">Oryza sativa subsp. japonica</name>
    <name type="common">Rice</name>
    <dbReference type="NCBI Taxonomy" id="39947"/>
    <lineage>
        <taxon>Eukaryota</taxon>
        <taxon>Viridiplantae</taxon>
        <taxon>Streptophyta</taxon>
        <taxon>Embryophyta</taxon>
        <taxon>Tracheophyta</taxon>
        <taxon>Spermatophyta</taxon>
        <taxon>Magnoliopsida</taxon>
        <taxon>Liliopsida</taxon>
        <taxon>Poales</taxon>
        <taxon>Poaceae</taxon>
        <taxon>BOP clade</taxon>
        <taxon>Oryzoideae</taxon>
        <taxon>Oryzeae</taxon>
        <taxon>Oryzinae</taxon>
        <taxon>Oryza</taxon>
        <taxon>Oryza sativa</taxon>
    </lineage>
</organism>
<feature type="compositionally biased region" description="Basic and acidic residues" evidence="1">
    <location>
        <begin position="26"/>
        <end position="36"/>
    </location>
</feature>
<dbReference type="EMBL" id="AP005575">
    <property type="protein sequence ID" value="BAD38231.1"/>
    <property type="molecule type" value="Genomic_DNA"/>
</dbReference>
<feature type="compositionally biased region" description="Low complexity" evidence="1">
    <location>
        <begin position="232"/>
        <end position="244"/>
    </location>
</feature>
<gene>
    <name evidence="2" type="primary">OJ1596_C06.10</name>
</gene>
<feature type="compositionally biased region" description="Basic and acidic residues" evidence="1">
    <location>
        <begin position="55"/>
        <end position="91"/>
    </location>
</feature>
<reference evidence="3" key="2">
    <citation type="journal article" date="2008" name="Nucleic Acids Res.">
        <title>The rice annotation project database (RAP-DB): 2008 update.</title>
        <authorList>
            <consortium name="The rice annotation project (RAP)"/>
        </authorList>
    </citation>
    <scope>GENOME REANNOTATION</scope>
    <source>
        <strain evidence="3">cv. Nipponbare</strain>
    </source>
</reference>
<evidence type="ECO:0000313" key="3">
    <source>
        <dbReference type="Proteomes" id="UP000000763"/>
    </source>
</evidence>
<feature type="compositionally biased region" description="Gly residues" evidence="1">
    <location>
        <begin position="245"/>
        <end position="262"/>
    </location>
</feature>
<name>Q67UE0_ORYSJ</name>
<dbReference type="Proteomes" id="UP000000763">
    <property type="component" value="Chromosome 9"/>
</dbReference>
<feature type="compositionally biased region" description="Gly residues" evidence="1">
    <location>
        <begin position="132"/>
        <end position="151"/>
    </location>
</feature>
<sequence>MTGGAGSGGDGRKAAAHGRSSGVARHSREGGGKDGEGGPTSDTAAEAEGEGGDDDPARGGADERWRHLEEGRRGVRDGEDDRDDQSGRPEMDENGELTGERGKRGFGVIGGSQAAAEERAALTSTTAAVAWRGGGSSGGGARPEMGGGGGARVWQCGGGRERGNGGNERGGSGECFYGRGRGGRGRGWPLLRRRRGVVGRKREREERRDSNRIPASKRARAGEVEEVGGDVGARCGRSGGADKAGNGGGVGRWGAGVGGGRLGTTDRWGPPVGAREREGGREDFGEGKGRRGLAQQGGRAGGRLGRRPNKEKEGKEM</sequence>
<feature type="compositionally biased region" description="Basic and acidic residues" evidence="1">
    <location>
        <begin position="308"/>
        <end position="317"/>
    </location>
</feature>
<feature type="compositionally biased region" description="Acidic residues" evidence="1">
    <location>
        <begin position="45"/>
        <end position="54"/>
    </location>
</feature>
<dbReference type="AlphaFoldDB" id="Q67UE0"/>
<feature type="region of interest" description="Disordered" evidence="1">
    <location>
        <begin position="1"/>
        <end position="317"/>
    </location>
</feature>
<evidence type="ECO:0000256" key="1">
    <source>
        <dbReference type="SAM" id="MobiDB-lite"/>
    </source>
</evidence>
<evidence type="ECO:0000313" key="2">
    <source>
        <dbReference type="EMBL" id="BAD38231.1"/>
    </source>
</evidence>
<accession>Q67UE0</accession>
<feature type="compositionally biased region" description="Basic and acidic residues" evidence="1">
    <location>
        <begin position="200"/>
        <end position="211"/>
    </location>
</feature>
<protein>
    <submittedName>
        <fullName evidence="2">Epstein-Barr virus (EBV) genome-like protein</fullName>
    </submittedName>
</protein>